<dbReference type="Gene3D" id="3.40.190.10">
    <property type="entry name" value="Periplasmic binding protein-like II"/>
    <property type="match status" value="1"/>
</dbReference>
<reference evidence="6" key="1">
    <citation type="submission" date="2020-02" db="EMBL/GenBank/DDBJ databases">
        <authorList>
            <person name="Meier V. D."/>
        </authorList>
    </citation>
    <scope>NUCLEOTIDE SEQUENCE</scope>
    <source>
        <strain evidence="6">AVDCRST_MAG28</strain>
    </source>
</reference>
<sequence length="283" mass="31433">MLILVSILAGGCGGGSLENSRITLGDIGWDESVAVANLTKVLLEDEVGYEEVELQTLDVTLLFEGVGNGELGAFQDVWLPNHQDYLNEQGDNVVQIGEWYQGQTSFGIAVPSYMDINSLEELNDSGASEIYGIEPGAVIMEKIPDSVIPAYDLEQELVESSTPGMLSEIENLYENQEEFAFVAWSPHWMNQRYDYKYLEDPLDALEELDEPAQLSTIVNEDFPEDQPAAYAFMQALTLDEEQLNDLEATINEVGDPLEGARQWVAENPYVVEPWVDAARNAEP</sequence>
<dbReference type="GO" id="GO:0031460">
    <property type="term" value="P:glycine betaine transport"/>
    <property type="evidence" value="ECO:0007669"/>
    <property type="project" value="TreeGrafter"/>
</dbReference>
<feature type="domain" description="ABC-type glycine betaine transport system substrate-binding" evidence="5">
    <location>
        <begin position="21"/>
        <end position="266"/>
    </location>
</feature>
<dbReference type="GO" id="GO:0005275">
    <property type="term" value="F:amine transmembrane transporter activity"/>
    <property type="evidence" value="ECO:0007669"/>
    <property type="project" value="TreeGrafter"/>
</dbReference>
<dbReference type="CDD" id="cd13639">
    <property type="entry name" value="PBP2_OpuAC_like"/>
    <property type="match status" value="1"/>
</dbReference>
<keyword evidence="4" id="KW-0472">Membrane</keyword>
<dbReference type="Pfam" id="PF04069">
    <property type="entry name" value="OpuAC"/>
    <property type="match status" value="1"/>
</dbReference>
<protein>
    <submittedName>
        <fullName evidence="6">L-proline glycine betaine binding ABC transporter protein ProX</fullName>
    </submittedName>
</protein>
<proteinExistence type="predicted"/>
<evidence type="ECO:0000256" key="1">
    <source>
        <dbReference type="ARBA" id="ARBA00004236"/>
    </source>
</evidence>
<accession>A0A6J4QNU9</accession>
<evidence type="ECO:0000259" key="5">
    <source>
        <dbReference type="Pfam" id="PF04069"/>
    </source>
</evidence>
<dbReference type="PANTHER" id="PTHR47737">
    <property type="entry name" value="GLYCINE BETAINE/PROLINE BETAINE TRANSPORT SYSTEM PERMEASE PROTEIN PROW"/>
    <property type="match status" value="1"/>
</dbReference>
<dbReference type="SUPFAM" id="SSF53850">
    <property type="entry name" value="Periplasmic binding protein-like II"/>
    <property type="match status" value="1"/>
</dbReference>
<evidence type="ECO:0000256" key="2">
    <source>
        <dbReference type="ARBA" id="ARBA00022448"/>
    </source>
</evidence>
<dbReference type="EMBL" id="CADCVE010000027">
    <property type="protein sequence ID" value="CAA9450440.1"/>
    <property type="molecule type" value="Genomic_DNA"/>
</dbReference>
<dbReference type="GO" id="GO:0043190">
    <property type="term" value="C:ATP-binding cassette (ABC) transporter complex"/>
    <property type="evidence" value="ECO:0007669"/>
    <property type="project" value="InterPro"/>
</dbReference>
<dbReference type="GO" id="GO:0015226">
    <property type="term" value="F:carnitine transmembrane transporter activity"/>
    <property type="evidence" value="ECO:0007669"/>
    <property type="project" value="TreeGrafter"/>
</dbReference>
<keyword evidence="2" id="KW-0813">Transport</keyword>
<evidence type="ECO:0000256" key="4">
    <source>
        <dbReference type="ARBA" id="ARBA00023136"/>
    </source>
</evidence>
<dbReference type="GO" id="GO:0015871">
    <property type="term" value="P:choline transport"/>
    <property type="evidence" value="ECO:0007669"/>
    <property type="project" value="TreeGrafter"/>
</dbReference>
<keyword evidence="3" id="KW-1003">Cell membrane</keyword>
<gene>
    <name evidence="6" type="ORF">AVDCRST_MAG28-1385</name>
</gene>
<dbReference type="InterPro" id="IPR007210">
    <property type="entry name" value="ABC_Gly_betaine_transp_sub-bd"/>
</dbReference>
<dbReference type="AlphaFoldDB" id="A0A6J4QNU9"/>
<dbReference type="PANTHER" id="PTHR47737:SF1">
    <property type="entry name" value="GLYCINE BETAINE_PROLINE BETAINE TRANSPORT SYSTEM PERMEASE PROTEIN PROW"/>
    <property type="match status" value="1"/>
</dbReference>
<comment type="subcellular location">
    <subcellularLocation>
        <location evidence="1">Cell membrane</location>
    </subcellularLocation>
</comment>
<evidence type="ECO:0000313" key="6">
    <source>
        <dbReference type="EMBL" id="CAA9450440.1"/>
    </source>
</evidence>
<dbReference type="Gene3D" id="3.40.190.100">
    <property type="entry name" value="Glycine betaine-binding periplasmic protein, domain 2"/>
    <property type="match status" value="1"/>
</dbReference>
<organism evidence="6">
    <name type="scientific">uncultured Rubrobacteraceae bacterium</name>
    <dbReference type="NCBI Taxonomy" id="349277"/>
    <lineage>
        <taxon>Bacteria</taxon>
        <taxon>Bacillati</taxon>
        <taxon>Actinomycetota</taxon>
        <taxon>Rubrobacteria</taxon>
        <taxon>Rubrobacterales</taxon>
        <taxon>Rubrobacteraceae</taxon>
        <taxon>environmental samples</taxon>
    </lineage>
</organism>
<evidence type="ECO:0000256" key="3">
    <source>
        <dbReference type="ARBA" id="ARBA00022475"/>
    </source>
</evidence>
<name>A0A6J4QNU9_9ACTN</name>